<dbReference type="RefSeq" id="WP_012025554.1">
    <property type="nucleotide sequence ID" value="NC_009441.1"/>
</dbReference>
<dbReference type="eggNOG" id="ENOG5030D58">
    <property type="taxonomic scope" value="Bacteria"/>
</dbReference>
<dbReference type="STRING" id="376686.Fjoh_3573"/>
<evidence type="ECO:0000313" key="2">
    <source>
        <dbReference type="Proteomes" id="UP000006694"/>
    </source>
</evidence>
<gene>
    <name evidence="1" type="ordered locus">Fjoh_3573</name>
</gene>
<dbReference type="KEGG" id="fjo:Fjoh_3573"/>
<proteinExistence type="predicted"/>
<sequence length="235" mass="26021">MDKENEFENSLGKTLLESDLSKVSTEVLEAVLDQHSGVEGILKDLPVIGAIIGAGKTILSVQNYLFTKKLLSFLKGLSEVDMEVRKDAVLRINSSKKYGQSVGSKLLHIINNAHDHVSSALIAKLFVAFIEEKLSYQEFCKASMIINRIDFYDLEEFLKLPDNAYGQNGTNGIGLEELDNFLINAGLCSAESNSVSVEDQDDWKSSEKYVVKGGETLIYRTSIGTKIYQILSIDN</sequence>
<name>A5FDZ0_FLAJ1</name>
<reference evidence="1 2" key="1">
    <citation type="journal article" date="2009" name="Appl. Environ. Microbiol.">
        <title>Novel features of the polysaccharide-digesting gliding bacterium Flavobacterium johnsoniae as revealed by genome sequence analysis.</title>
        <authorList>
            <person name="McBride M.J."/>
            <person name="Xie G."/>
            <person name="Martens E.C."/>
            <person name="Lapidus A."/>
            <person name="Henrissat B."/>
            <person name="Rhodes R.G."/>
            <person name="Goltsman E."/>
            <person name="Wang W."/>
            <person name="Xu J."/>
            <person name="Hunnicutt D.W."/>
            <person name="Staroscik A.M."/>
            <person name="Hoover T.R."/>
            <person name="Cheng Y.Q."/>
            <person name="Stein J.L."/>
        </authorList>
    </citation>
    <scope>NUCLEOTIDE SEQUENCE [LARGE SCALE GENOMIC DNA]</scope>
    <source>
        <strain evidence="2">ATCC 17061 / DSM 2064 / JCM 8514 / BCRC 14874 / CCUG 350202 / NBRC 14942 / NCIMB 11054 / UW101</strain>
    </source>
</reference>
<dbReference type="GeneID" id="31766482"/>
<dbReference type="HOGENOM" id="CLU_1178806_0_0_10"/>
<dbReference type="Proteomes" id="UP000006694">
    <property type="component" value="Chromosome"/>
</dbReference>
<keyword evidence="2" id="KW-1185">Reference proteome</keyword>
<dbReference type="OrthoDB" id="6398067at2"/>
<evidence type="ECO:0000313" key="1">
    <source>
        <dbReference type="EMBL" id="ABQ06587.1"/>
    </source>
</evidence>
<evidence type="ECO:0008006" key="3">
    <source>
        <dbReference type="Google" id="ProtNLM"/>
    </source>
</evidence>
<protein>
    <recommendedName>
        <fullName evidence="3">DUF4393 domain-containing protein</fullName>
    </recommendedName>
</protein>
<dbReference type="AlphaFoldDB" id="A5FDZ0"/>
<accession>A5FDZ0</accession>
<organism evidence="1 2">
    <name type="scientific">Flavobacterium johnsoniae (strain ATCC 17061 / DSM 2064 / JCM 8514 / BCRC 14874 / CCUG 350202 / NBRC 14942 / NCIMB 11054 / UW101)</name>
    <name type="common">Cytophaga johnsonae</name>
    <dbReference type="NCBI Taxonomy" id="376686"/>
    <lineage>
        <taxon>Bacteria</taxon>
        <taxon>Pseudomonadati</taxon>
        <taxon>Bacteroidota</taxon>
        <taxon>Flavobacteriia</taxon>
        <taxon>Flavobacteriales</taxon>
        <taxon>Flavobacteriaceae</taxon>
        <taxon>Flavobacterium</taxon>
    </lineage>
</organism>
<dbReference type="EMBL" id="CP000685">
    <property type="protein sequence ID" value="ABQ06587.1"/>
    <property type="molecule type" value="Genomic_DNA"/>
</dbReference>